<evidence type="ECO:0000259" key="8">
    <source>
        <dbReference type="PROSITE" id="PS50850"/>
    </source>
</evidence>
<feature type="transmembrane region" description="Helical" evidence="7">
    <location>
        <begin position="380"/>
        <end position="399"/>
    </location>
</feature>
<feature type="transmembrane region" description="Helical" evidence="7">
    <location>
        <begin position="316"/>
        <end position="334"/>
    </location>
</feature>
<evidence type="ECO:0000256" key="5">
    <source>
        <dbReference type="ARBA" id="ARBA00022989"/>
    </source>
</evidence>
<dbReference type="EMBL" id="JAVDYG010000001">
    <property type="protein sequence ID" value="MDR7364354.1"/>
    <property type="molecule type" value="Genomic_DNA"/>
</dbReference>
<sequence length="411" mass="43715">MTSPLSRAVDRIVPPRLGRDFRLLLGSSWVSNLGDGIALSAAPLLVASVTRDPLLVSLAALLQRLPWLVVGLYAGVLADRLDRRVMTVVVELARAAVLGVLTLSIVTGTVQVWLVLGASFLLGVTETFADTAAPAMLPMLVERRDLGIANARLMFGFLTLNQLAGPPIGAFLFAAGTAYPFVVQAVAVALGALLVARLRLPELPARQPSHVRRDVAEGFRWLLAHPPVRTLALTILVFNVTWGCSWAVLVLYAQERLGLGDIGFGLLTTVSAVGGLLGTASYGFIERRVHLGVVMRVGLVIETLTHLGLALTTSPVVAMAIMFVFGAHAFIWGTTSRTVRQRAVPTAFQGRVSSVYMLGLMGGLVIGQALAGPIARLGGITAPFWFAAVGSALMLVLVWRRLMLIAHAEAD</sequence>
<feature type="transmembrane region" description="Helical" evidence="7">
    <location>
        <begin position="95"/>
        <end position="114"/>
    </location>
</feature>
<evidence type="ECO:0000256" key="7">
    <source>
        <dbReference type="SAM" id="Phobius"/>
    </source>
</evidence>
<accession>A0ABU2C144</accession>
<dbReference type="InterPro" id="IPR020846">
    <property type="entry name" value="MFS_dom"/>
</dbReference>
<keyword evidence="4 7" id="KW-0812">Transmembrane</keyword>
<keyword evidence="6 7" id="KW-0472">Membrane</keyword>
<dbReference type="Proteomes" id="UP001183648">
    <property type="component" value="Unassembled WGS sequence"/>
</dbReference>
<comment type="subcellular location">
    <subcellularLocation>
        <location evidence="1">Cell membrane</location>
        <topology evidence="1">Multi-pass membrane protein</topology>
    </subcellularLocation>
</comment>
<keyword evidence="5 7" id="KW-1133">Transmembrane helix</keyword>
<dbReference type="Gene3D" id="1.20.1250.20">
    <property type="entry name" value="MFS general substrate transporter like domains"/>
    <property type="match status" value="1"/>
</dbReference>
<evidence type="ECO:0000313" key="10">
    <source>
        <dbReference type="Proteomes" id="UP001183648"/>
    </source>
</evidence>
<dbReference type="SUPFAM" id="SSF103473">
    <property type="entry name" value="MFS general substrate transporter"/>
    <property type="match status" value="1"/>
</dbReference>
<evidence type="ECO:0000256" key="3">
    <source>
        <dbReference type="ARBA" id="ARBA00022475"/>
    </source>
</evidence>
<keyword evidence="10" id="KW-1185">Reference proteome</keyword>
<keyword evidence="2" id="KW-0813">Transport</keyword>
<dbReference type="PROSITE" id="PS50850">
    <property type="entry name" value="MFS"/>
    <property type="match status" value="1"/>
</dbReference>
<reference evidence="9 10" key="1">
    <citation type="submission" date="2023-07" db="EMBL/GenBank/DDBJ databases">
        <title>Sequencing the genomes of 1000 actinobacteria strains.</title>
        <authorList>
            <person name="Klenk H.-P."/>
        </authorList>
    </citation>
    <scope>NUCLEOTIDE SEQUENCE [LARGE SCALE GENOMIC DNA]</scope>
    <source>
        <strain evidence="9 10">DSM 19426</strain>
    </source>
</reference>
<dbReference type="PANTHER" id="PTHR23513">
    <property type="entry name" value="INTEGRAL MEMBRANE EFFLUX PROTEIN-RELATED"/>
    <property type="match status" value="1"/>
</dbReference>
<feature type="transmembrane region" description="Helical" evidence="7">
    <location>
        <begin position="291"/>
        <end position="310"/>
    </location>
</feature>
<evidence type="ECO:0000313" key="9">
    <source>
        <dbReference type="EMBL" id="MDR7364354.1"/>
    </source>
</evidence>
<feature type="transmembrane region" description="Helical" evidence="7">
    <location>
        <begin position="230"/>
        <end position="252"/>
    </location>
</feature>
<dbReference type="InterPro" id="IPR010290">
    <property type="entry name" value="TM_effector"/>
</dbReference>
<name>A0ABU2C144_9ACTN</name>
<evidence type="ECO:0000256" key="6">
    <source>
        <dbReference type="ARBA" id="ARBA00023136"/>
    </source>
</evidence>
<feature type="domain" description="Major facilitator superfamily (MFS) profile" evidence="8">
    <location>
        <begin position="20"/>
        <end position="406"/>
    </location>
</feature>
<evidence type="ECO:0000256" key="2">
    <source>
        <dbReference type="ARBA" id="ARBA00022448"/>
    </source>
</evidence>
<gene>
    <name evidence="9" type="ORF">J2S63_003907</name>
</gene>
<evidence type="ECO:0000256" key="1">
    <source>
        <dbReference type="ARBA" id="ARBA00004651"/>
    </source>
</evidence>
<dbReference type="RefSeq" id="WP_310305938.1">
    <property type="nucleotide sequence ID" value="NZ_BAAAPS010000005.1"/>
</dbReference>
<feature type="transmembrane region" description="Helical" evidence="7">
    <location>
        <begin position="355"/>
        <end position="374"/>
    </location>
</feature>
<dbReference type="Pfam" id="PF05977">
    <property type="entry name" value="MFS_3"/>
    <property type="match status" value="1"/>
</dbReference>
<protein>
    <submittedName>
        <fullName evidence="9">MFS family permease</fullName>
    </submittedName>
</protein>
<evidence type="ECO:0000256" key="4">
    <source>
        <dbReference type="ARBA" id="ARBA00022692"/>
    </source>
</evidence>
<comment type="caution">
    <text evidence="9">The sequence shown here is derived from an EMBL/GenBank/DDBJ whole genome shotgun (WGS) entry which is preliminary data.</text>
</comment>
<feature type="transmembrane region" description="Helical" evidence="7">
    <location>
        <begin position="264"/>
        <end position="284"/>
    </location>
</feature>
<keyword evidence="3" id="KW-1003">Cell membrane</keyword>
<dbReference type="PANTHER" id="PTHR23513:SF6">
    <property type="entry name" value="MAJOR FACILITATOR SUPERFAMILY ASSOCIATED DOMAIN-CONTAINING PROTEIN"/>
    <property type="match status" value="1"/>
</dbReference>
<dbReference type="InterPro" id="IPR036259">
    <property type="entry name" value="MFS_trans_sf"/>
</dbReference>
<organism evidence="9 10">
    <name type="scientific">Nocardioides marmoribigeumensis</name>
    <dbReference type="NCBI Taxonomy" id="433649"/>
    <lineage>
        <taxon>Bacteria</taxon>
        <taxon>Bacillati</taxon>
        <taxon>Actinomycetota</taxon>
        <taxon>Actinomycetes</taxon>
        <taxon>Propionibacteriales</taxon>
        <taxon>Nocardioidaceae</taxon>
        <taxon>Nocardioides</taxon>
    </lineage>
</organism>
<dbReference type="CDD" id="cd06173">
    <property type="entry name" value="MFS_MefA_like"/>
    <property type="match status" value="1"/>
</dbReference>
<proteinExistence type="predicted"/>
<feature type="transmembrane region" description="Helical" evidence="7">
    <location>
        <begin position="54"/>
        <end position="74"/>
    </location>
</feature>